<reference evidence="2" key="1">
    <citation type="submission" date="2019-01" db="EMBL/GenBank/DDBJ databases">
        <title>Draft genome sequences of three monokaryotic isolates of the white-rot basidiomycete fungus Dichomitus squalens.</title>
        <authorList>
            <consortium name="DOE Joint Genome Institute"/>
            <person name="Lopez S.C."/>
            <person name="Andreopoulos B."/>
            <person name="Pangilinan J."/>
            <person name="Lipzen A."/>
            <person name="Riley R."/>
            <person name="Ahrendt S."/>
            <person name="Ng V."/>
            <person name="Barry K."/>
            <person name="Daum C."/>
            <person name="Grigoriev I.V."/>
            <person name="Hilden K.S."/>
            <person name="Makela M.R."/>
            <person name="de Vries R.P."/>
        </authorList>
    </citation>
    <scope>NUCLEOTIDE SEQUENCE [LARGE SCALE GENOMIC DNA]</scope>
    <source>
        <strain evidence="2">OM18370.1</strain>
    </source>
</reference>
<organism evidence="2">
    <name type="scientific">Dichomitus squalens</name>
    <dbReference type="NCBI Taxonomy" id="114155"/>
    <lineage>
        <taxon>Eukaryota</taxon>
        <taxon>Fungi</taxon>
        <taxon>Dikarya</taxon>
        <taxon>Basidiomycota</taxon>
        <taxon>Agaricomycotina</taxon>
        <taxon>Agaricomycetes</taxon>
        <taxon>Polyporales</taxon>
        <taxon>Polyporaceae</taxon>
        <taxon>Dichomitus</taxon>
    </lineage>
</organism>
<name>A0A4V2K0B0_9APHY</name>
<dbReference type="OrthoDB" id="3352270at2759"/>
<evidence type="ECO:0000256" key="1">
    <source>
        <dbReference type="SAM" id="MobiDB-lite"/>
    </source>
</evidence>
<dbReference type="Proteomes" id="UP000292957">
    <property type="component" value="Unassembled WGS sequence"/>
</dbReference>
<accession>A0A4V2K0B0</accession>
<gene>
    <name evidence="2" type="ORF">BD311DRAFT_807053</name>
</gene>
<dbReference type="EMBL" id="ML143423">
    <property type="protein sequence ID" value="TBU28223.1"/>
    <property type="molecule type" value="Genomic_DNA"/>
</dbReference>
<protein>
    <submittedName>
        <fullName evidence="2">Uncharacterized protein</fullName>
    </submittedName>
</protein>
<sequence length="249" mass="26949">MLIASPLTSLACTVSPSKNSGRQEEAASEEDEQRVAVDAVRSALGKNSSGRGRAIRSIPPLASDELPPPPVRSSRTDPVCLLPDQVRILSLPLHRSPSPVPFPIRLSHVNSMLLTRIFQLGIDSEPAPDDRDPCEFSSVFNVVLPQIDCRRELHFKVTDLECKSHLPQAISSSNLTALVSSASSAIVPRVVTKSVNPSSVRFLPFTPDPSALSPQSCQEDTWNTFRTPSASTSSFALAAAATRKRERET</sequence>
<feature type="region of interest" description="Disordered" evidence="1">
    <location>
        <begin position="1"/>
        <end position="77"/>
    </location>
</feature>
<evidence type="ECO:0000313" key="2">
    <source>
        <dbReference type="EMBL" id="TBU28223.1"/>
    </source>
</evidence>
<proteinExistence type="predicted"/>
<feature type="compositionally biased region" description="Polar residues" evidence="1">
    <location>
        <begin position="1"/>
        <end position="20"/>
    </location>
</feature>
<dbReference type="AlphaFoldDB" id="A0A4V2K0B0"/>